<keyword evidence="1" id="KW-1133">Transmembrane helix</keyword>
<accession>A0A5J4VVP5</accession>
<sequence>IPLARVTPLFALDLEAPRVFSLVLVFVQLRLCVTWVPCLVLVCPLSLTAFQKKRFRPLCAFMSKQTGKLALAKRL</sequence>
<evidence type="ECO:0000313" key="2">
    <source>
        <dbReference type="EMBL" id="KAA6386774.1"/>
    </source>
</evidence>
<feature type="transmembrane region" description="Helical" evidence="1">
    <location>
        <begin position="20"/>
        <end position="47"/>
    </location>
</feature>
<feature type="non-terminal residue" evidence="2">
    <location>
        <position position="1"/>
    </location>
</feature>
<gene>
    <name evidence="2" type="ORF">EZS28_017701</name>
</gene>
<name>A0A5J4VVP5_9EUKA</name>
<dbReference type="EMBL" id="SNRW01004658">
    <property type="protein sequence ID" value="KAA6386774.1"/>
    <property type="molecule type" value="Genomic_DNA"/>
</dbReference>
<evidence type="ECO:0000313" key="3">
    <source>
        <dbReference type="Proteomes" id="UP000324800"/>
    </source>
</evidence>
<comment type="caution">
    <text evidence="2">The sequence shown here is derived from an EMBL/GenBank/DDBJ whole genome shotgun (WGS) entry which is preliminary data.</text>
</comment>
<reference evidence="2 3" key="1">
    <citation type="submission" date="2019-03" db="EMBL/GenBank/DDBJ databases">
        <title>Single cell metagenomics reveals metabolic interactions within the superorganism composed of flagellate Streblomastix strix and complex community of Bacteroidetes bacteria on its surface.</title>
        <authorList>
            <person name="Treitli S.C."/>
            <person name="Kolisko M."/>
            <person name="Husnik F."/>
            <person name="Keeling P."/>
            <person name="Hampl V."/>
        </authorList>
    </citation>
    <scope>NUCLEOTIDE SEQUENCE [LARGE SCALE GENOMIC DNA]</scope>
    <source>
        <strain evidence="2">ST1C</strain>
    </source>
</reference>
<dbReference type="Proteomes" id="UP000324800">
    <property type="component" value="Unassembled WGS sequence"/>
</dbReference>
<dbReference type="AlphaFoldDB" id="A0A5J4VVP5"/>
<evidence type="ECO:0000256" key="1">
    <source>
        <dbReference type="SAM" id="Phobius"/>
    </source>
</evidence>
<keyword evidence="1" id="KW-0812">Transmembrane</keyword>
<proteinExistence type="predicted"/>
<keyword evidence="1" id="KW-0472">Membrane</keyword>
<organism evidence="2 3">
    <name type="scientific">Streblomastix strix</name>
    <dbReference type="NCBI Taxonomy" id="222440"/>
    <lineage>
        <taxon>Eukaryota</taxon>
        <taxon>Metamonada</taxon>
        <taxon>Preaxostyla</taxon>
        <taxon>Oxymonadida</taxon>
        <taxon>Streblomastigidae</taxon>
        <taxon>Streblomastix</taxon>
    </lineage>
</organism>
<protein>
    <submittedName>
        <fullName evidence="2">Uncharacterized protein</fullName>
    </submittedName>
</protein>